<keyword evidence="2" id="KW-1185">Reference proteome</keyword>
<evidence type="ECO:0000313" key="2">
    <source>
        <dbReference type="Proteomes" id="UP000586093"/>
    </source>
</evidence>
<dbReference type="Proteomes" id="UP000586093">
    <property type="component" value="Unassembled WGS sequence"/>
</dbReference>
<name>A0A839HUG3_9BURK</name>
<dbReference type="RefSeq" id="WP_182662811.1">
    <property type="nucleotide sequence ID" value="NZ_JACIVI010000001.1"/>
</dbReference>
<dbReference type="InterPro" id="IPR010634">
    <property type="entry name" value="DUF1223"/>
</dbReference>
<dbReference type="PANTHER" id="PTHR36057:SF1">
    <property type="entry name" value="LIPOPROTEIN LIPID ATTACHMENT SITE-LIKE PROTEIN, PUTATIVE (DUF1223)-RELATED"/>
    <property type="match status" value="1"/>
</dbReference>
<gene>
    <name evidence="1" type="ORF">H4F90_07265</name>
</gene>
<accession>A0A839HUG3</accession>
<proteinExistence type="predicted"/>
<organism evidence="1 2">
    <name type="scientific">Aquariibacter albus</name>
    <dbReference type="NCBI Taxonomy" id="2759899"/>
    <lineage>
        <taxon>Bacteria</taxon>
        <taxon>Pseudomonadati</taxon>
        <taxon>Pseudomonadota</taxon>
        <taxon>Betaproteobacteria</taxon>
        <taxon>Burkholderiales</taxon>
        <taxon>Sphaerotilaceae</taxon>
        <taxon>Aquariibacter</taxon>
    </lineage>
</organism>
<protein>
    <submittedName>
        <fullName evidence="1">DUF1223 domain-containing protein</fullName>
    </submittedName>
</protein>
<evidence type="ECO:0000313" key="1">
    <source>
        <dbReference type="EMBL" id="MBB1161774.1"/>
    </source>
</evidence>
<dbReference type="InterPro" id="IPR036249">
    <property type="entry name" value="Thioredoxin-like_sf"/>
</dbReference>
<reference evidence="1 2" key="1">
    <citation type="submission" date="2020-08" db="EMBL/GenBank/DDBJ databases">
        <title>Aquariorum lacteus gen. nov., sp. nov., a new member of the family Comamonadaceae, isolated from freshwater aquarium.</title>
        <authorList>
            <person name="Chun S.-J."/>
        </authorList>
    </citation>
    <scope>NUCLEOTIDE SEQUENCE [LARGE SCALE GENOMIC DNA]</scope>
    <source>
        <strain evidence="1 2">SJAQ100</strain>
    </source>
</reference>
<dbReference type="Pfam" id="PF06764">
    <property type="entry name" value="DUF1223"/>
    <property type="match status" value="1"/>
</dbReference>
<comment type="caution">
    <text evidence="1">The sequence shown here is derived from an EMBL/GenBank/DDBJ whole genome shotgun (WGS) entry which is preliminary data.</text>
</comment>
<dbReference type="SUPFAM" id="SSF52833">
    <property type="entry name" value="Thioredoxin-like"/>
    <property type="match status" value="1"/>
</dbReference>
<dbReference type="PANTHER" id="PTHR36057">
    <property type="match status" value="1"/>
</dbReference>
<dbReference type="EMBL" id="JACIVI010000001">
    <property type="protein sequence ID" value="MBB1161774.1"/>
    <property type="molecule type" value="Genomic_DNA"/>
</dbReference>
<dbReference type="AlphaFoldDB" id="A0A839HUG3"/>
<sequence>MPHRPALSRPAPRPLMDRVKPWGLALSALAAGPLAAQTAPPLAGAGAAPATCPGRAEAPDRAPQVLELYTSEGCSSCPPADRWLAQFSGRSDVLPLAFHVTYWDRLGWPDRYADPLHTQRQTEVRDRLGARQLYTPQTVLEGRDWRGWWQGQALPRPATSAAPLALSLSGRGQAVDVELHPRPGAPLPARLQAFWAVSEDGHSTQVKPGENEGSLLRHAAVVRGYTPIPPQLLAPLHAGQPLRLSYTPPPASPGAGARRVVMVVADAASGRTLQAGVLACGS</sequence>